<feature type="coiled-coil region" evidence="2">
    <location>
        <begin position="99"/>
        <end position="157"/>
    </location>
</feature>
<organism evidence="6 7">
    <name type="scientific">Ventrimonas faecis</name>
    <dbReference type="NCBI Taxonomy" id="3133170"/>
    <lineage>
        <taxon>Bacteria</taxon>
        <taxon>Bacillati</taxon>
        <taxon>Bacillota</taxon>
        <taxon>Clostridia</taxon>
        <taxon>Lachnospirales</taxon>
        <taxon>Lachnospiraceae</taxon>
        <taxon>Ventrimonas</taxon>
    </lineage>
</organism>
<dbReference type="Pfam" id="PF25917">
    <property type="entry name" value="BSH_RND"/>
    <property type="match status" value="1"/>
</dbReference>
<gene>
    <name evidence="6" type="ORF">WMO41_07575</name>
</gene>
<evidence type="ECO:0000259" key="4">
    <source>
        <dbReference type="Pfam" id="PF25917"/>
    </source>
</evidence>
<proteinExistence type="inferred from homology"/>
<evidence type="ECO:0000256" key="2">
    <source>
        <dbReference type="SAM" id="Coils"/>
    </source>
</evidence>
<dbReference type="Gene3D" id="2.40.30.170">
    <property type="match status" value="1"/>
</dbReference>
<evidence type="ECO:0000259" key="5">
    <source>
        <dbReference type="Pfam" id="PF25989"/>
    </source>
</evidence>
<evidence type="ECO:0000313" key="6">
    <source>
        <dbReference type="EMBL" id="MEQ2563022.1"/>
    </source>
</evidence>
<feature type="domain" description="YknX-like C-terminal permuted SH3-like" evidence="5">
    <location>
        <begin position="278"/>
        <end position="345"/>
    </location>
</feature>
<dbReference type="Gene3D" id="2.40.50.100">
    <property type="match status" value="1"/>
</dbReference>
<evidence type="ECO:0000256" key="1">
    <source>
        <dbReference type="ARBA" id="ARBA00009477"/>
    </source>
</evidence>
<keyword evidence="2" id="KW-0175">Coiled coil</keyword>
<keyword evidence="7" id="KW-1185">Reference proteome</keyword>
<accession>A0ABV1HL22</accession>
<feature type="region of interest" description="Disordered" evidence="3">
    <location>
        <begin position="342"/>
        <end position="389"/>
    </location>
</feature>
<dbReference type="InterPro" id="IPR058637">
    <property type="entry name" value="YknX-like_C"/>
</dbReference>
<reference evidence="6 7" key="1">
    <citation type="submission" date="2024-03" db="EMBL/GenBank/DDBJ databases">
        <title>Human intestinal bacterial collection.</title>
        <authorList>
            <person name="Pauvert C."/>
            <person name="Hitch T.C.A."/>
            <person name="Clavel T."/>
        </authorList>
    </citation>
    <scope>NUCLEOTIDE SEQUENCE [LARGE SCALE GENOMIC DNA]</scope>
    <source>
        <strain evidence="6 7">CLA-AP-H27</strain>
    </source>
</reference>
<feature type="compositionally biased region" description="Low complexity" evidence="3">
    <location>
        <begin position="347"/>
        <end position="358"/>
    </location>
</feature>
<dbReference type="Pfam" id="PF25989">
    <property type="entry name" value="YknX_C"/>
    <property type="match status" value="1"/>
</dbReference>
<evidence type="ECO:0000313" key="7">
    <source>
        <dbReference type="Proteomes" id="UP001437460"/>
    </source>
</evidence>
<comment type="caution">
    <text evidence="6">The sequence shown here is derived from an EMBL/GenBank/DDBJ whole genome shotgun (WGS) entry which is preliminary data.</text>
</comment>
<dbReference type="Gene3D" id="1.10.287.470">
    <property type="entry name" value="Helix hairpin bin"/>
    <property type="match status" value="1"/>
</dbReference>
<feature type="domain" description="Multidrug resistance protein MdtA-like barrel-sandwich hybrid" evidence="4">
    <location>
        <begin position="63"/>
        <end position="188"/>
    </location>
</feature>
<protein>
    <submittedName>
        <fullName evidence="6">Efflux RND transporter periplasmic adaptor subunit</fullName>
    </submittedName>
</protein>
<dbReference type="NCBIfam" id="TIGR01730">
    <property type="entry name" value="RND_mfp"/>
    <property type="match status" value="1"/>
</dbReference>
<dbReference type="RefSeq" id="WP_349229235.1">
    <property type="nucleotide sequence ID" value="NZ_JBBMFJ010000013.1"/>
</dbReference>
<dbReference type="Proteomes" id="UP001437460">
    <property type="component" value="Unassembled WGS sequence"/>
</dbReference>
<dbReference type="SUPFAM" id="SSF111369">
    <property type="entry name" value="HlyD-like secretion proteins"/>
    <property type="match status" value="1"/>
</dbReference>
<sequence length="389" mass="40919">MKKKVVIAGVVVAAIAVVAGISAMRKKPVEEETLIPVVNVENPQMGSIELYRSLVGKVEPSDVVYIYPKAAGEITDVFVKAGDMVQEGQPICKIDTKQVEAARLQMESAQQAMNDANTNLGRQQALFAAGDIASVAFEQAQTQAKNAQIAYDSAKLNYDYQVEFANVTAPISGKVETCNVEVHDNVASQVLLAVISGEGSKSITFSVPEKVVAELHVGDPISVDKNGTDYQGTINEVSSMIDDSTGLFKVKASVENGDALPTGSTTKLSVISDRADNVLTIPVDAVYYSGGDAYVYTYDNGTVHYVPVEVGLYDSQKAQILSGINASDEVITTWSSELYEGSQVQKADPNAAADTQAAGENAAETSADAQGADQAEGTEAAETSAASGN</sequence>
<dbReference type="PANTHER" id="PTHR30469">
    <property type="entry name" value="MULTIDRUG RESISTANCE PROTEIN MDTA"/>
    <property type="match status" value="1"/>
</dbReference>
<dbReference type="PANTHER" id="PTHR30469:SF33">
    <property type="entry name" value="SLR1207 PROTEIN"/>
    <property type="match status" value="1"/>
</dbReference>
<dbReference type="InterPro" id="IPR006143">
    <property type="entry name" value="RND_pump_MFP"/>
</dbReference>
<comment type="similarity">
    <text evidence="1">Belongs to the membrane fusion protein (MFP) (TC 8.A.1) family.</text>
</comment>
<name>A0ABV1HL22_9FIRM</name>
<dbReference type="Gene3D" id="2.40.420.20">
    <property type="match status" value="1"/>
</dbReference>
<dbReference type="EMBL" id="JBBMFJ010000013">
    <property type="protein sequence ID" value="MEQ2563022.1"/>
    <property type="molecule type" value="Genomic_DNA"/>
</dbReference>
<feature type="compositionally biased region" description="Low complexity" evidence="3">
    <location>
        <begin position="375"/>
        <end position="389"/>
    </location>
</feature>
<evidence type="ECO:0000256" key="3">
    <source>
        <dbReference type="SAM" id="MobiDB-lite"/>
    </source>
</evidence>
<dbReference type="InterPro" id="IPR058625">
    <property type="entry name" value="MdtA-like_BSH"/>
</dbReference>